<keyword evidence="2" id="KW-1133">Transmembrane helix</keyword>
<name>A0ABR8YGW3_9MICC</name>
<dbReference type="RefSeq" id="WP_191746280.1">
    <property type="nucleotide sequence ID" value="NZ_JACSQC010000002.1"/>
</dbReference>
<gene>
    <name evidence="3" type="ORF">H9638_06065</name>
</gene>
<feature type="transmembrane region" description="Helical" evidence="2">
    <location>
        <begin position="115"/>
        <end position="141"/>
    </location>
</feature>
<feature type="compositionally biased region" description="Basic and acidic residues" evidence="1">
    <location>
        <begin position="1"/>
        <end position="16"/>
    </location>
</feature>
<dbReference type="EMBL" id="JACSQC010000002">
    <property type="protein sequence ID" value="MBD8043376.1"/>
    <property type="molecule type" value="Genomic_DNA"/>
</dbReference>
<proteinExistence type="predicted"/>
<accession>A0ABR8YGW3</accession>
<organism evidence="3 4">
    <name type="scientific">Arthrobacter pullicola</name>
    <dbReference type="NCBI Taxonomy" id="2762224"/>
    <lineage>
        <taxon>Bacteria</taxon>
        <taxon>Bacillati</taxon>
        <taxon>Actinomycetota</taxon>
        <taxon>Actinomycetes</taxon>
        <taxon>Micrococcales</taxon>
        <taxon>Micrococcaceae</taxon>
        <taxon>Arthrobacter</taxon>
    </lineage>
</organism>
<comment type="caution">
    <text evidence="3">The sequence shown here is derived from an EMBL/GenBank/DDBJ whole genome shotgun (WGS) entry which is preliminary data.</text>
</comment>
<evidence type="ECO:0000256" key="2">
    <source>
        <dbReference type="SAM" id="Phobius"/>
    </source>
</evidence>
<keyword evidence="2" id="KW-0812">Transmembrane</keyword>
<dbReference type="Proteomes" id="UP000652763">
    <property type="component" value="Unassembled WGS sequence"/>
</dbReference>
<reference evidence="3 4" key="1">
    <citation type="submission" date="2020-08" db="EMBL/GenBank/DDBJ databases">
        <title>A Genomic Blueprint of the Chicken Gut Microbiome.</title>
        <authorList>
            <person name="Gilroy R."/>
            <person name="Ravi A."/>
            <person name="Getino M."/>
            <person name="Pursley I."/>
            <person name="Horton D.L."/>
            <person name="Alikhan N.-F."/>
            <person name="Baker D."/>
            <person name="Gharbi K."/>
            <person name="Hall N."/>
            <person name="Watson M."/>
            <person name="Adriaenssens E.M."/>
            <person name="Foster-Nyarko E."/>
            <person name="Jarju S."/>
            <person name="Secka A."/>
            <person name="Antonio M."/>
            <person name="Oren A."/>
            <person name="Chaudhuri R."/>
            <person name="La Ragione R.M."/>
            <person name="Hildebrand F."/>
            <person name="Pallen M.J."/>
        </authorList>
    </citation>
    <scope>NUCLEOTIDE SEQUENCE [LARGE SCALE GENOMIC DNA]</scope>
    <source>
        <strain evidence="3 4">Sa2BUA2</strain>
    </source>
</reference>
<keyword evidence="2" id="KW-0472">Membrane</keyword>
<feature type="transmembrane region" description="Helical" evidence="2">
    <location>
        <begin position="72"/>
        <end position="95"/>
    </location>
</feature>
<protein>
    <submittedName>
        <fullName evidence="3">Uncharacterized protein</fullName>
    </submittedName>
</protein>
<feature type="region of interest" description="Disordered" evidence="1">
    <location>
        <begin position="1"/>
        <end position="64"/>
    </location>
</feature>
<evidence type="ECO:0000313" key="4">
    <source>
        <dbReference type="Proteomes" id="UP000652763"/>
    </source>
</evidence>
<keyword evidence="4" id="KW-1185">Reference proteome</keyword>
<evidence type="ECO:0000256" key="1">
    <source>
        <dbReference type="SAM" id="MobiDB-lite"/>
    </source>
</evidence>
<evidence type="ECO:0000313" key="3">
    <source>
        <dbReference type="EMBL" id="MBD8043376.1"/>
    </source>
</evidence>
<sequence length="150" mass="15532">MGTSRTPDEADHDLYARPEGGAAQAGAHRNADGAAGVPRGSATRSGVDGAEGTPADGMPVEGVPQPRRFNPYLAAAWGFVAVALVLGVGSMAGILDASRQYYDPANPDSTGSSNTFLLNLFSMGPFLFLFGVIGAFTLLTVQAVTFRRRG</sequence>